<accession>A0A0A9GTA0</accession>
<dbReference type="EMBL" id="GBRH01171137">
    <property type="protein sequence ID" value="JAE26759.1"/>
    <property type="molecule type" value="Transcribed_RNA"/>
</dbReference>
<reference evidence="1" key="1">
    <citation type="submission" date="2014-09" db="EMBL/GenBank/DDBJ databases">
        <authorList>
            <person name="Magalhaes I.L.F."/>
            <person name="Oliveira U."/>
            <person name="Santos F.R."/>
            <person name="Vidigal T.H.D.A."/>
            <person name="Brescovit A.D."/>
            <person name="Santos A.J."/>
        </authorList>
    </citation>
    <scope>NUCLEOTIDE SEQUENCE</scope>
    <source>
        <tissue evidence="1">Shoot tissue taken approximately 20 cm above the soil surface</tissue>
    </source>
</reference>
<dbReference type="AlphaFoldDB" id="A0A0A9GTA0"/>
<reference evidence="1" key="2">
    <citation type="journal article" date="2015" name="Data Brief">
        <title>Shoot transcriptome of the giant reed, Arundo donax.</title>
        <authorList>
            <person name="Barrero R.A."/>
            <person name="Guerrero F.D."/>
            <person name="Moolhuijzen P."/>
            <person name="Goolsby J.A."/>
            <person name="Tidwell J."/>
            <person name="Bellgard S.E."/>
            <person name="Bellgard M.I."/>
        </authorList>
    </citation>
    <scope>NUCLEOTIDE SEQUENCE</scope>
    <source>
        <tissue evidence="1">Shoot tissue taken approximately 20 cm above the soil surface</tissue>
    </source>
</reference>
<evidence type="ECO:0000313" key="1">
    <source>
        <dbReference type="EMBL" id="JAE26759.1"/>
    </source>
</evidence>
<organism evidence="1">
    <name type="scientific">Arundo donax</name>
    <name type="common">Giant reed</name>
    <name type="synonym">Donax arundinaceus</name>
    <dbReference type="NCBI Taxonomy" id="35708"/>
    <lineage>
        <taxon>Eukaryota</taxon>
        <taxon>Viridiplantae</taxon>
        <taxon>Streptophyta</taxon>
        <taxon>Embryophyta</taxon>
        <taxon>Tracheophyta</taxon>
        <taxon>Spermatophyta</taxon>
        <taxon>Magnoliopsida</taxon>
        <taxon>Liliopsida</taxon>
        <taxon>Poales</taxon>
        <taxon>Poaceae</taxon>
        <taxon>PACMAD clade</taxon>
        <taxon>Arundinoideae</taxon>
        <taxon>Arundineae</taxon>
        <taxon>Arundo</taxon>
    </lineage>
</organism>
<name>A0A0A9GTA0_ARUDO</name>
<proteinExistence type="predicted"/>
<protein>
    <submittedName>
        <fullName evidence="1">Uncharacterized protein</fullName>
    </submittedName>
</protein>
<sequence>MSQLPASSPQRPTSEVACC</sequence>